<keyword evidence="1" id="KW-1133">Transmembrane helix</keyword>
<feature type="transmembrane region" description="Helical" evidence="1">
    <location>
        <begin position="149"/>
        <end position="169"/>
    </location>
</feature>
<keyword evidence="3" id="KW-1185">Reference proteome</keyword>
<feature type="transmembrane region" description="Helical" evidence="1">
    <location>
        <begin position="118"/>
        <end position="137"/>
    </location>
</feature>
<feature type="transmembrane region" description="Helical" evidence="1">
    <location>
        <begin position="247"/>
        <end position="267"/>
    </location>
</feature>
<feature type="transmembrane region" description="Helical" evidence="1">
    <location>
        <begin position="175"/>
        <end position="193"/>
    </location>
</feature>
<keyword evidence="1" id="KW-0812">Transmembrane</keyword>
<comment type="caution">
    <text evidence="2">The sequence shown here is derived from an EMBL/GenBank/DDBJ whole genome shotgun (WGS) entry which is preliminary data.</text>
</comment>
<feature type="transmembrane region" description="Helical" evidence="1">
    <location>
        <begin position="221"/>
        <end position="240"/>
    </location>
</feature>
<dbReference type="EMBL" id="VFML01000001">
    <property type="protein sequence ID" value="TQJ05339.1"/>
    <property type="molecule type" value="Genomic_DNA"/>
</dbReference>
<dbReference type="RefSeq" id="WP_142000883.1">
    <property type="nucleotide sequence ID" value="NZ_VFML01000001.1"/>
</dbReference>
<feature type="transmembrane region" description="Helical" evidence="1">
    <location>
        <begin position="296"/>
        <end position="317"/>
    </location>
</feature>
<feature type="transmembrane region" description="Helical" evidence="1">
    <location>
        <begin position="382"/>
        <end position="403"/>
    </location>
</feature>
<dbReference type="AlphaFoldDB" id="A0A542DQF8"/>
<feature type="transmembrane region" description="Helical" evidence="1">
    <location>
        <begin position="198"/>
        <end position="215"/>
    </location>
</feature>
<feature type="transmembrane region" description="Helical" evidence="1">
    <location>
        <begin position="349"/>
        <end position="370"/>
    </location>
</feature>
<proteinExistence type="predicted"/>
<accession>A0A542DQF8</accession>
<dbReference type="Proteomes" id="UP000320876">
    <property type="component" value="Unassembled WGS sequence"/>
</dbReference>
<feature type="transmembrane region" description="Helical" evidence="1">
    <location>
        <begin position="324"/>
        <end position="343"/>
    </location>
</feature>
<protein>
    <recommendedName>
        <fullName evidence="4">4-amino-4-deoxy-L-arabinose transferase-like glycosyltransferase</fullName>
    </recommendedName>
</protein>
<reference evidence="2 3" key="1">
    <citation type="submission" date="2019-06" db="EMBL/GenBank/DDBJ databases">
        <title>Sequencing the genomes of 1000 actinobacteria strains.</title>
        <authorList>
            <person name="Klenk H.-P."/>
        </authorList>
    </citation>
    <scope>NUCLEOTIDE SEQUENCE [LARGE SCALE GENOMIC DNA]</scope>
    <source>
        <strain evidence="2 3">DSM 45679</strain>
    </source>
</reference>
<evidence type="ECO:0000256" key="1">
    <source>
        <dbReference type="SAM" id="Phobius"/>
    </source>
</evidence>
<keyword evidence="1" id="KW-0472">Membrane</keyword>
<evidence type="ECO:0000313" key="2">
    <source>
        <dbReference type="EMBL" id="TQJ05339.1"/>
    </source>
</evidence>
<dbReference type="OrthoDB" id="3946755at2"/>
<name>A0A542DQF8_AMYCI</name>
<evidence type="ECO:0000313" key="3">
    <source>
        <dbReference type="Proteomes" id="UP000320876"/>
    </source>
</evidence>
<sequence length="583" mass="63001">MTTTVAEGRPTFRRRVRAGEAPAPGPGYASRLLPFLSVLAGTAAIGWHATRYGNWIIDDAGITFAYARSVAEGLGPVVQLGAVPVEGFSNPSWMLLLAAGRLLGLFDHGTLFGVPDYVLFPKGLALLCCAGILVLCYRAAAMVTRRPWLATLAIGAALASIPSFVIWCFSGLSNSLFALTVTGLAVLLFRAVLHHRLLFGRIAVGAGLLAALAALTRPEGLIYAGVYPLAALIGLRRYTIGPVLGRAALSTVAFLLPVGTYFCWRYLEFGRLVANPAVAKEQDMPVVEDLTRPGALVGYAGALAVLAVAVAIGMVLARRVWWRPALLALLVPLGLALLAFAVLRADWMAQFRFATPVWVLSALVGTLAVAEVLRGVGRHARVLGATGLAAVLLPSAVSFEAAASEFRDSPNISMCFVADRMGRGFNAYADMLELKQGSLLLPDLGGSAMTSRLHLVDMAGLVSARIADYMASGDRQGKRDYIFDEVKPTFIHSHAPWSAANGIPSDPRMERDYYQIFEYSYPGPPNGDWVRKDVVPDRQTLERLRRYANTTLTEVDRRSFAREWPRRECGDTLHPGQTQVNQH</sequence>
<evidence type="ECO:0008006" key="4">
    <source>
        <dbReference type="Google" id="ProtNLM"/>
    </source>
</evidence>
<gene>
    <name evidence="2" type="ORF">FB471_5167</name>
</gene>
<organism evidence="2 3">
    <name type="scientific">Amycolatopsis cihanbeyliensis</name>
    <dbReference type="NCBI Taxonomy" id="1128664"/>
    <lineage>
        <taxon>Bacteria</taxon>
        <taxon>Bacillati</taxon>
        <taxon>Actinomycetota</taxon>
        <taxon>Actinomycetes</taxon>
        <taxon>Pseudonocardiales</taxon>
        <taxon>Pseudonocardiaceae</taxon>
        <taxon>Amycolatopsis</taxon>
    </lineage>
</organism>